<evidence type="ECO:0000313" key="1">
    <source>
        <dbReference type="EMBL" id="GIE98700.1"/>
    </source>
</evidence>
<dbReference type="Proteomes" id="UP000636960">
    <property type="component" value="Unassembled WGS sequence"/>
</dbReference>
<evidence type="ECO:0000313" key="2">
    <source>
        <dbReference type="Proteomes" id="UP000636960"/>
    </source>
</evidence>
<sequence length="51" mass="5204">MGTPLVTGFFGSGDSHTLAARAGTGVSSTADTATAAAATRTHRIVFHPRFK</sequence>
<protein>
    <submittedName>
        <fullName evidence="1">Uncharacterized protein</fullName>
    </submittedName>
</protein>
<comment type="caution">
    <text evidence="1">The sequence shown here is derived from an EMBL/GenBank/DDBJ whole genome shotgun (WGS) entry which is preliminary data.</text>
</comment>
<gene>
    <name evidence="1" type="ORF">Ari01nite_61650</name>
</gene>
<reference evidence="1" key="1">
    <citation type="submission" date="2021-01" db="EMBL/GenBank/DDBJ databases">
        <title>Whole genome shotgun sequence of Actinoplanes rishiriensis NBRC 108556.</title>
        <authorList>
            <person name="Komaki H."/>
            <person name="Tamura T."/>
        </authorList>
    </citation>
    <scope>NUCLEOTIDE SEQUENCE</scope>
    <source>
        <strain evidence="1">NBRC 108556</strain>
    </source>
</reference>
<name>A0A919K138_9ACTN</name>
<dbReference type="EMBL" id="BOMV01000065">
    <property type="protein sequence ID" value="GIE98700.1"/>
    <property type="molecule type" value="Genomic_DNA"/>
</dbReference>
<proteinExistence type="predicted"/>
<dbReference type="AlphaFoldDB" id="A0A919K138"/>
<keyword evidence="2" id="KW-1185">Reference proteome</keyword>
<organism evidence="1 2">
    <name type="scientific">Paractinoplanes rishiriensis</name>
    <dbReference type="NCBI Taxonomy" id="1050105"/>
    <lineage>
        <taxon>Bacteria</taxon>
        <taxon>Bacillati</taxon>
        <taxon>Actinomycetota</taxon>
        <taxon>Actinomycetes</taxon>
        <taxon>Micromonosporales</taxon>
        <taxon>Micromonosporaceae</taxon>
        <taxon>Paractinoplanes</taxon>
    </lineage>
</organism>
<accession>A0A919K138</accession>